<proteinExistence type="predicted"/>
<protein>
    <recommendedName>
        <fullName evidence="4">EpsG-like glucosyltransferase</fullName>
    </recommendedName>
</protein>
<dbReference type="EMBL" id="JACOGA010000004">
    <property type="protein sequence ID" value="MBC3873149.1"/>
    <property type="molecule type" value="Genomic_DNA"/>
</dbReference>
<evidence type="ECO:0000313" key="3">
    <source>
        <dbReference type="Proteomes" id="UP000624279"/>
    </source>
</evidence>
<evidence type="ECO:0000313" key="2">
    <source>
        <dbReference type="EMBL" id="MBC3873149.1"/>
    </source>
</evidence>
<reference evidence="2 3" key="1">
    <citation type="submission" date="2020-08" db="EMBL/GenBank/DDBJ databases">
        <title>Novel species isolated from subtropical streams in China.</title>
        <authorList>
            <person name="Lu H."/>
        </authorList>
    </citation>
    <scope>NUCLEOTIDE SEQUENCE [LARGE SCALE GENOMIC DNA]</scope>
    <source>
        <strain evidence="2 3">LX15W</strain>
    </source>
</reference>
<organism evidence="2 3">
    <name type="scientific">Undibacterium flavidum</name>
    <dbReference type="NCBI Taxonomy" id="2762297"/>
    <lineage>
        <taxon>Bacteria</taxon>
        <taxon>Pseudomonadati</taxon>
        <taxon>Pseudomonadota</taxon>
        <taxon>Betaproteobacteria</taxon>
        <taxon>Burkholderiales</taxon>
        <taxon>Oxalobacteraceae</taxon>
        <taxon>Undibacterium</taxon>
    </lineage>
</organism>
<keyword evidence="3" id="KW-1185">Reference proteome</keyword>
<name>A0ABR6Y997_9BURK</name>
<feature type="transmembrane region" description="Helical" evidence="1">
    <location>
        <begin position="106"/>
        <end position="123"/>
    </location>
</feature>
<feature type="transmembrane region" description="Helical" evidence="1">
    <location>
        <begin position="6"/>
        <end position="28"/>
    </location>
</feature>
<keyword evidence="1" id="KW-0472">Membrane</keyword>
<comment type="caution">
    <text evidence="2">The sequence shown here is derived from an EMBL/GenBank/DDBJ whole genome shotgun (WGS) entry which is preliminary data.</text>
</comment>
<gene>
    <name evidence="2" type="ORF">H8K55_06080</name>
</gene>
<evidence type="ECO:0008006" key="4">
    <source>
        <dbReference type="Google" id="ProtNLM"/>
    </source>
</evidence>
<keyword evidence="1" id="KW-1133">Transmembrane helix</keyword>
<evidence type="ECO:0000256" key="1">
    <source>
        <dbReference type="SAM" id="Phobius"/>
    </source>
</evidence>
<sequence length="304" mass="34845">MEKTLLSSKFINLLASLLLGYLGAWLFMHIHLPPETLKMHEPSFIQILNGQGPAPDQYRLLQNHLIGLLFRVLNLYLAVMLFTALSLTASIYLILEVVYLKINQKYRILLALILALLYPVLMFNGPRGDSAFILLLSILIVHFLNLGKKSLFVISVVCMSFARADVALFAVLFSFLFHRNFFRHGMWMLILAIPILIQAVLKYVIFPDATYYVAVVMISENVKLLSLIKTPTVIFLSALFLLYLEQSIRFMKWVWQKCPAGKHIFGIFVLYLIALCTVAIIGEMRLYLPLLPFVLLVVQRYQET</sequence>
<feature type="transmembrane region" description="Helical" evidence="1">
    <location>
        <begin position="264"/>
        <end position="282"/>
    </location>
</feature>
<feature type="transmembrane region" description="Helical" evidence="1">
    <location>
        <begin position="187"/>
        <end position="206"/>
    </location>
</feature>
<dbReference type="Proteomes" id="UP000624279">
    <property type="component" value="Unassembled WGS sequence"/>
</dbReference>
<dbReference type="RefSeq" id="WP_186941175.1">
    <property type="nucleotide sequence ID" value="NZ_JACOGA010000004.1"/>
</dbReference>
<accession>A0ABR6Y997</accession>
<feature type="transmembrane region" description="Helical" evidence="1">
    <location>
        <begin position="68"/>
        <end position="94"/>
    </location>
</feature>
<keyword evidence="1" id="KW-0812">Transmembrane</keyword>
<feature type="transmembrane region" description="Helical" evidence="1">
    <location>
        <begin position="152"/>
        <end position="175"/>
    </location>
</feature>
<feature type="transmembrane region" description="Helical" evidence="1">
    <location>
        <begin position="226"/>
        <end position="244"/>
    </location>
</feature>